<protein>
    <recommendedName>
        <fullName evidence="3">F-box domain-containing protein</fullName>
    </recommendedName>
</protein>
<accession>A0A421CTQ1</accession>
<dbReference type="AlphaFoldDB" id="A0A421CTQ1"/>
<reference evidence="1 2" key="1">
    <citation type="submission" date="2018-08" db="EMBL/GenBank/DDBJ databases">
        <title>Draft genome sequences of two Aspergillus turcosus clinical strains isolated from bronchoalveolar lavage fluid: one azole-susceptible and the other azole-resistant.</title>
        <authorList>
            <person name="Parent-Michaud M."/>
            <person name="Dufresne P.J."/>
            <person name="Fournier E."/>
            <person name="Martineau C."/>
            <person name="Moreira S."/>
            <person name="Perkins V."/>
            <person name="De Repentigny L."/>
            <person name="Dufresne S.F."/>
        </authorList>
    </citation>
    <scope>NUCLEOTIDE SEQUENCE [LARGE SCALE GENOMIC DNA]</scope>
    <source>
        <strain evidence="1">HMR AF 1038</strain>
    </source>
</reference>
<organism evidence="1 2">
    <name type="scientific">Aspergillus turcosus</name>
    <dbReference type="NCBI Taxonomy" id="1245748"/>
    <lineage>
        <taxon>Eukaryota</taxon>
        <taxon>Fungi</taxon>
        <taxon>Dikarya</taxon>
        <taxon>Ascomycota</taxon>
        <taxon>Pezizomycotina</taxon>
        <taxon>Eurotiomycetes</taxon>
        <taxon>Eurotiomycetidae</taxon>
        <taxon>Eurotiales</taxon>
        <taxon>Aspergillaceae</taxon>
        <taxon>Aspergillus</taxon>
        <taxon>Aspergillus subgen. Fumigati</taxon>
    </lineage>
</organism>
<dbReference type="STRING" id="1245748.A0A421CTQ1"/>
<dbReference type="Proteomes" id="UP000215289">
    <property type="component" value="Unassembled WGS sequence"/>
</dbReference>
<proteinExistence type="predicted"/>
<dbReference type="EMBL" id="NIDN02000390">
    <property type="protein sequence ID" value="RLL93110.1"/>
    <property type="molecule type" value="Genomic_DNA"/>
</dbReference>
<comment type="caution">
    <text evidence="1">The sequence shown here is derived from an EMBL/GenBank/DDBJ whole genome shotgun (WGS) entry which is preliminary data.</text>
</comment>
<gene>
    <name evidence="1" type="ORF">CFD26_101499</name>
</gene>
<dbReference type="OrthoDB" id="4192220at2759"/>
<sequence>MDLPVTKLAPEILLKIFELTSQDGDAALVSSILCCKQWRRPAESVLYGDVFLNAHRLTKFLDTYSDRKIRSLTVVMDPVPVDPYDPTLAVQTATARLEALQRLRSHIKKMGLISLSITIDFPFPYTASLELSSIINNLPKSCTCLEIDVEHSGFILGPTPPTSHVCDAIRTILPQLEHLRLRRPQLCSALFGHEQDAGFEAVRATNLKSCLINLSLREPTGSSSSGSRAAPCGYPLVPHIGVMHDFPSTLNPLLLARLQEFSRLNSAHLERLWILDVQTRDPTVPNSWAAWVRRDILSNTSVPIPIANIGGFRNDAWLARIPTDSGHGAEDWVSSPERLEALAEGRSWSQTTSGIRLPTLMLREYDCVPWPLTKELFLKKHRLTCVLWQNEEATGAKLLPQAPGPLMEVWDLRERTPRGWTRDSYQGSPMVQERDILMDSFEHAGITNSFS</sequence>
<keyword evidence="2" id="KW-1185">Reference proteome</keyword>
<evidence type="ECO:0000313" key="1">
    <source>
        <dbReference type="EMBL" id="RLL93110.1"/>
    </source>
</evidence>
<evidence type="ECO:0008006" key="3">
    <source>
        <dbReference type="Google" id="ProtNLM"/>
    </source>
</evidence>
<name>A0A421CTQ1_9EURO</name>
<evidence type="ECO:0000313" key="2">
    <source>
        <dbReference type="Proteomes" id="UP000215289"/>
    </source>
</evidence>